<evidence type="ECO:0000256" key="3">
    <source>
        <dbReference type="ARBA" id="ARBA00022729"/>
    </source>
</evidence>
<dbReference type="EMBL" id="FNUX01000006">
    <property type="protein sequence ID" value="SEF68607.1"/>
    <property type="molecule type" value="Genomic_DNA"/>
</dbReference>
<dbReference type="EC" id="3.1.4.46" evidence="2"/>
<dbReference type="CDD" id="cd08560">
    <property type="entry name" value="GDPD_EcGlpQ_like_1"/>
    <property type="match status" value="1"/>
</dbReference>
<dbReference type="InterPro" id="IPR017946">
    <property type="entry name" value="PLC-like_Pdiesterase_TIM-brl"/>
</dbReference>
<name>A0A1H5U2V5_9PROT</name>
<dbReference type="Pfam" id="PF03009">
    <property type="entry name" value="GDPD"/>
    <property type="match status" value="1"/>
</dbReference>
<dbReference type="Proteomes" id="UP000236753">
    <property type="component" value="Unassembled WGS sequence"/>
</dbReference>
<evidence type="ECO:0000256" key="6">
    <source>
        <dbReference type="ARBA" id="ARBA00047512"/>
    </source>
</evidence>
<evidence type="ECO:0000256" key="1">
    <source>
        <dbReference type="ARBA" id="ARBA00007277"/>
    </source>
</evidence>
<reference evidence="8 9" key="1">
    <citation type="submission" date="2016-10" db="EMBL/GenBank/DDBJ databases">
        <authorList>
            <person name="de Groot N.N."/>
        </authorList>
    </citation>
    <scope>NUCLEOTIDE SEQUENCE [LARGE SCALE GENOMIC DNA]</scope>
    <source>
        <strain evidence="8 9">Nm13</strain>
    </source>
</reference>
<evidence type="ECO:0000256" key="2">
    <source>
        <dbReference type="ARBA" id="ARBA00012247"/>
    </source>
</evidence>
<dbReference type="GO" id="GO:0006071">
    <property type="term" value="P:glycerol metabolic process"/>
    <property type="evidence" value="ECO:0007669"/>
    <property type="project" value="UniProtKB-KW"/>
</dbReference>
<gene>
    <name evidence="8" type="ORF">SAMN05216334_10666</name>
</gene>
<evidence type="ECO:0000313" key="9">
    <source>
        <dbReference type="Proteomes" id="UP000236753"/>
    </source>
</evidence>
<feature type="domain" description="GP-PDE" evidence="7">
    <location>
        <begin position="74"/>
        <end position="405"/>
    </location>
</feature>
<accession>A0A1H5U2V5</accession>
<dbReference type="RefSeq" id="WP_219817917.1">
    <property type="nucleotide sequence ID" value="NZ_FNUX01000006.1"/>
</dbReference>
<keyword evidence="3" id="KW-0732">Signal</keyword>
<sequence>MKHMILTGITVFALALPVAGWSGKGGESAHNGNKDRGHSIQLGPRPFFLVQDMDQSALKNKLESCEKGPFKRTGFSIGHRGAPLQFPEHTLESYEAAARMGAGIVECDVTFTQDKELVCRHSQCDLHTTTNILETPLAEKCSVPFQPAVLDADGNLIAPAVAQCCTSDITLAEFKSLQGKMDAANTRATSVTGYLKGTADWRTDLYATRGTLLTHKESIALFQKLGVKMTPELKSPSVPMPFDGFSQADYAQKLIDEYKEAGVRSSKVWAQSFNLADVLYWIQHEPDFGRQTVYLDGRYDDPAFDHRNPATWSPAMTQLVADGVKIIAPPMWMLLEIENGGIVPSRYAKAAKDAGLDIITWTFERDGPLTNGGDWYFQTLNGQNPNPVSPDAVINNDGDMYQALDVLAQDVGILGIFSDWPATVTYYANCMNLK</sequence>
<keyword evidence="4" id="KW-0319">Glycerol metabolism</keyword>
<evidence type="ECO:0000256" key="5">
    <source>
        <dbReference type="ARBA" id="ARBA00022801"/>
    </source>
</evidence>
<dbReference type="Gene3D" id="3.20.20.190">
    <property type="entry name" value="Phosphatidylinositol (PI) phosphodiesterase"/>
    <property type="match status" value="1"/>
</dbReference>
<dbReference type="InterPro" id="IPR030395">
    <property type="entry name" value="GP_PDE_dom"/>
</dbReference>
<dbReference type="PANTHER" id="PTHR43620:SF7">
    <property type="entry name" value="GLYCEROPHOSPHODIESTER PHOSPHODIESTERASE GDPD5-RELATED"/>
    <property type="match status" value="1"/>
</dbReference>
<keyword evidence="5" id="KW-0378">Hydrolase</keyword>
<dbReference type="GO" id="GO:0006629">
    <property type="term" value="P:lipid metabolic process"/>
    <property type="evidence" value="ECO:0007669"/>
    <property type="project" value="InterPro"/>
</dbReference>
<protein>
    <recommendedName>
        <fullName evidence="2">glycerophosphodiester phosphodiesterase</fullName>
        <ecNumber evidence="2">3.1.4.46</ecNumber>
    </recommendedName>
</protein>
<comment type="similarity">
    <text evidence="1">Belongs to the glycerophosphoryl diester phosphodiesterase family.</text>
</comment>
<comment type="catalytic activity">
    <reaction evidence="6">
        <text>a sn-glycero-3-phosphodiester + H2O = an alcohol + sn-glycerol 3-phosphate + H(+)</text>
        <dbReference type="Rhea" id="RHEA:12969"/>
        <dbReference type="ChEBI" id="CHEBI:15377"/>
        <dbReference type="ChEBI" id="CHEBI:15378"/>
        <dbReference type="ChEBI" id="CHEBI:30879"/>
        <dbReference type="ChEBI" id="CHEBI:57597"/>
        <dbReference type="ChEBI" id="CHEBI:83408"/>
        <dbReference type="EC" id="3.1.4.46"/>
    </reaction>
</comment>
<dbReference type="AlphaFoldDB" id="A0A1H5U2V5"/>
<dbReference type="PANTHER" id="PTHR43620">
    <property type="entry name" value="GLYCEROPHOSPHORYL DIESTER PHOSPHODIESTERASE"/>
    <property type="match status" value="1"/>
</dbReference>
<dbReference type="GO" id="GO:0008889">
    <property type="term" value="F:glycerophosphodiester phosphodiesterase activity"/>
    <property type="evidence" value="ECO:0007669"/>
    <property type="project" value="UniProtKB-EC"/>
</dbReference>
<proteinExistence type="inferred from homology"/>
<evidence type="ECO:0000259" key="7">
    <source>
        <dbReference type="PROSITE" id="PS51704"/>
    </source>
</evidence>
<evidence type="ECO:0000256" key="4">
    <source>
        <dbReference type="ARBA" id="ARBA00022798"/>
    </source>
</evidence>
<evidence type="ECO:0000313" key="8">
    <source>
        <dbReference type="EMBL" id="SEF68607.1"/>
    </source>
</evidence>
<organism evidence="8 9">
    <name type="scientific">Nitrosomonas ureae</name>
    <dbReference type="NCBI Taxonomy" id="44577"/>
    <lineage>
        <taxon>Bacteria</taxon>
        <taxon>Pseudomonadati</taxon>
        <taxon>Pseudomonadota</taxon>
        <taxon>Betaproteobacteria</taxon>
        <taxon>Nitrosomonadales</taxon>
        <taxon>Nitrosomonadaceae</taxon>
        <taxon>Nitrosomonas</taxon>
    </lineage>
</organism>
<dbReference type="SUPFAM" id="SSF51695">
    <property type="entry name" value="PLC-like phosphodiesterases"/>
    <property type="match status" value="1"/>
</dbReference>
<dbReference type="PROSITE" id="PS51704">
    <property type="entry name" value="GP_PDE"/>
    <property type="match status" value="1"/>
</dbReference>